<dbReference type="Gene3D" id="3.90.78.10">
    <property type="entry name" value="UDP-N-acetylenolpyruvoylglucosamine reductase, C-terminal domain"/>
    <property type="match status" value="1"/>
</dbReference>
<evidence type="ECO:0000256" key="5">
    <source>
        <dbReference type="ARBA" id="ARBA00010485"/>
    </source>
</evidence>
<keyword evidence="14 20" id="KW-0573">Peptidoglycan synthesis</keyword>
<dbReference type="GO" id="GO:0008762">
    <property type="term" value="F:UDP-N-acetylmuramate dehydrogenase activity"/>
    <property type="evidence" value="ECO:0007669"/>
    <property type="project" value="UniProtKB-UniRule"/>
</dbReference>
<dbReference type="GO" id="GO:0005829">
    <property type="term" value="C:cytosol"/>
    <property type="evidence" value="ECO:0007669"/>
    <property type="project" value="TreeGrafter"/>
</dbReference>
<dbReference type="InterPro" id="IPR011601">
    <property type="entry name" value="MurB_C"/>
</dbReference>
<comment type="catalytic activity">
    <reaction evidence="19 20">
        <text>UDP-N-acetyl-alpha-D-muramate + NADP(+) = UDP-N-acetyl-3-O-(1-carboxyvinyl)-alpha-D-glucosamine + NADPH + H(+)</text>
        <dbReference type="Rhea" id="RHEA:12248"/>
        <dbReference type="ChEBI" id="CHEBI:15378"/>
        <dbReference type="ChEBI" id="CHEBI:57783"/>
        <dbReference type="ChEBI" id="CHEBI:58349"/>
        <dbReference type="ChEBI" id="CHEBI:68483"/>
        <dbReference type="ChEBI" id="CHEBI:70757"/>
        <dbReference type="EC" id="1.3.1.98"/>
    </reaction>
</comment>
<accession>A0A370CII1</accession>
<evidence type="ECO:0000256" key="18">
    <source>
        <dbReference type="ARBA" id="ARBA00031026"/>
    </source>
</evidence>
<dbReference type="NCBIfam" id="NF010480">
    <property type="entry name" value="PRK13905.1"/>
    <property type="match status" value="1"/>
</dbReference>
<evidence type="ECO:0000256" key="20">
    <source>
        <dbReference type="HAMAP-Rule" id="MF_00037"/>
    </source>
</evidence>
<organism evidence="22 23">
    <name type="scientific">Candidatus Aquirickettsiella gammari</name>
    <dbReference type="NCBI Taxonomy" id="2016198"/>
    <lineage>
        <taxon>Bacteria</taxon>
        <taxon>Pseudomonadati</taxon>
        <taxon>Pseudomonadota</taxon>
        <taxon>Gammaproteobacteria</taxon>
        <taxon>Legionellales</taxon>
        <taxon>Coxiellaceae</taxon>
        <taxon>Candidatus Aquirickettsiella</taxon>
    </lineage>
</organism>
<evidence type="ECO:0000256" key="8">
    <source>
        <dbReference type="ARBA" id="ARBA00022490"/>
    </source>
</evidence>
<dbReference type="PROSITE" id="PS51387">
    <property type="entry name" value="FAD_PCMH"/>
    <property type="match status" value="1"/>
</dbReference>
<reference evidence="22 23" key="1">
    <citation type="journal article" date="2017" name="Int. J. Syst. Evol. Microbiol.">
        <title>Aquarickettsiella crustaci n. gen. n. sp. (Gammaproteobacteria: Legionellales: Coxiellaceae); a bacterial pathogen of the freshwater crustacean: Gammarus fossarum (Malacostraca: Amphipoda).</title>
        <authorList>
            <person name="Bojko J."/>
            <person name="Dunn A.M."/>
            <person name="Stebbing P.D."/>
            <person name="Van Aerle R."/>
            <person name="Bacela-Spychalska K."/>
            <person name="Bean T.P."/>
            <person name="Stentiford G.D."/>
        </authorList>
    </citation>
    <scope>NUCLEOTIDE SEQUENCE [LARGE SCALE GENOMIC DNA]</scope>
    <source>
        <strain evidence="22">RA15029</strain>
    </source>
</reference>
<dbReference type="Pfam" id="PF01565">
    <property type="entry name" value="FAD_binding_4"/>
    <property type="match status" value="1"/>
</dbReference>
<dbReference type="PANTHER" id="PTHR21071:SF4">
    <property type="entry name" value="UDP-N-ACETYLENOLPYRUVOYLGLUCOSAMINE REDUCTASE"/>
    <property type="match status" value="1"/>
</dbReference>
<evidence type="ECO:0000259" key="21">
    <source>
        <dbReference type="PROSITE" id="PS51387"/>
    </source>
</evidence>
<sequence>MPNLRGQLLENAPLAEYSSWQVGGPAQRLYKPADSHDLINFIKTLAAEEPLIFLGLGSNTLVRDGGIKGTVVITQGALNQLKCLDPVTLYAEAGVASPALARFAARKNLTGAEFLAGIPGTIGGALAMNAGCSGCETWNIVKSVITLNRHGEKKTRFPSEYEIAYRQVSVFPDEYYLAAHFQLEPGAKEKSLAKIRSLLLHRATTQPTNEPNCGSVFRNPARDYAARLIESCGLKGLKVGDASVSTKHANFIINEGRATAADIESLIEKITDIVFQIHHIQLIREVRIIGII</sequence>
<dbReference type="SUPFAM" id="SSF56176">
    <property type="entry name" value="FAD-binding/transporter-associated domain-like"/>
    <property type="match status" value="1"/>
</dbReference>
<feature type="domain" description="FAD-binding PCMH-type" evidence="21">
    <location>
        <begin position="22"/>
        <end position="186"/>
    </location>
</feature>
<dbReference type="InterPro" id="IPR036635">
    <property type="entry name" value="MurB_C_sf"/>
</dbReference>
<dbReference type="GO" id="GO:0071555">
    <property type="term" value="P:cell wall organization"/>
    <property type="evidence" value="ECO:0007669"/>
    <property type="project" value="UniProtKB-KW"/>
</dbReference>
<keyword evidence="12 20" id="KW-0521">NADP</keyword>
<dbReference type="InterPro" id="IPR006094">
    <property type="entry name" value="Oxid_FAD_bind_N"/>
</dbReference>
<evidence type="ECO:0000256" key="7">
    <source>
        <dbReference type="ARBA" id="ARBA00015188"/>
    </source>
</evidence>
<evidence type="ECO:0000313" key="22">
    <source>
        <dbReference type="EMBL" id="RDH40254.1"/>
    </source>
</evidence>
<dbReference type="PANTHER" id="PTHR21071">
    <property type="entry name" value="UDP-N-ACETYLENOLPYRUVOYLGLUCOSAMINE REDUCTASE"/>
    <property type="match status" value="1"/>
</dbReference>
<dbReference type="AlphaFoldDB" id="A0A370CII1"/>
<evidence type="ECO:0000256" key="11">
    <source>
        <dbReference type="ARBA" id="ARBA00022827"/>
    </source>
</evidence>
<keyword evidence="16 20" id="KW-0131">Cell cycle</keyword>
<feature type="active site" evidence="20">
    <location>
        <position position="285"/>
    </location>
</feature>
<keyword evidence="13 20" id="KW-0133">Cell shape</keyword>
<proteinExistence type="inferred from homology"/>
<evidence type="ECO:0000256" key="15">
    <source>
        <dbReference type="ARBA" id="ARBA00023002"/>
    </source>
</evidence>
<keyword evidence="9 20" id="KW-0132">Cell division</keyword>
<dbReference type="InterPro" id="IPR036318">
    <property type="entry name" value="FAD-bd_PCMH-like_sf"/>
</dbReference>
<dbReference type="InterPro" id="IPR016166">
    <property type="entry name" value="FAD-bd_PCMH"/>
</dbReference>
<feature type="active site" description="Proton donor" evidence="20">
    <location>
        <position position="215"/>
    </location>
</feature>
<feature type="active site" evidence="20">
    <location>
        <position position="166"/>
    </location>
</feature>
<dbReference type="Gene3D" id="3.30.465.10">
    <property type="match status" value="1"/>
</dbReference>
<dbReference type="UniPathway" id="UPA00219"/>
<evidence type="ECO:0000256" key="10">
    <source>
        <dbReference type="ARBA" id="ARBA00022630"/>
    </source>
</evidence>
<keyword evidence="23" id="KW-1185">Reference proteome</keyword>
<dbReference type="GO" id="GO:0009252">
    <property type="term" value="P:peptidoglycan biosynthetic process"/>
    <property type="evidence" value="ECO:0007669"/>
    <property type="project" value="UniProtKB-UniRule"/>
</dbReference>
<evidence type="ECO:0000256" key="19">
    <source>
        <dbReference type="ARBA" id="ARBA00048914"/>
    </source>
</evidence>
<gene>
    <name evidence="20" type="primary">murB</name>
    <name evidence="22" type="ORF">CFE62_004795</name>
</gene>
<comment type="similarity">
    <text evidence="5 20">Belongs to the MurB family.</text>
</comment>
<dbReference type="GO" id="GO:0008360">
    <property type="term" value="P:regulation of cell shape"/>
    <property type="evidence" value="ECO:0007669"/>
    <property type="project" value="UniProtKB-KW"/>
</dbReference>
<comment type="subcellular location">
    <subcellularLocation>
        <location evidence="3 20">Cytoplasm</location>
    </subcellularLocation>
</comment>
<dbReference type="Proteomes" id="UP000226429">
    <property type="component" value="Unassembled WGS sequence"/>
</dbReference>
<dbReference type="Gene3D" id="3.30.43.10">
    <property type="entry name" value="Uridine Diphospho-n-acetylenolpyruvylglucosamine Reductase, domain 2"/>
    <property type="match status" value="1"/>
</dbReference>
<dbReference type="Pfam" id="PF02873">
    <property type="entry name" value="MurB_C"/>
    <property type="match status" value="1"/>
</dbReference>
<evidence type="ECO:0000256" key="4">
    <source>
        <dbReference type="ARBA" id="ARBA00004752"/>
    </source>
</evidence>
<protein>
    <recommendedName>
        <fullName evidence="7 20">UDP-N-acetylenolpyruvoylglucosamine reductase</fullName>
        <ecNumber evidence="6 20">1.3.1.98</ecNumber>
    </recommendedName>
    <alternativeName>
        <fullName evidence="18 20">UDP-N-acetylmuramate dehydrogenase</fullName>
    </alternativeName>
</protein>
<evidence type="ECO:0000256" key="14">
    <source>
        <dbReference type="ARBA" id="ARBA00022984"/>
    </source>
</evidence>
<dbReference type="EC" id="1.3.1.98" evidence="6 20"/>
<keyword evidence="15 20" id="KW-0560">Oxidoreductase</keyword>
<evidence type="ECO:0000256" key="13">
    <source>
        <dbReference type="ARBA" id="ARBA00022960"/>
    </source>
</evidence>
<evidence type="ECO:0000256" key="1">
    <source>
        <dbReference type="ARBA" id="ARBA00001974"/>
    </source>
</evidence>
<evidence type="ECO:0000256" key="3">
    <source>
        <dbReference type="ARBA" id="ARBA00004496"/>
    </source>
</evidence>
<comment type="caution">
    <text evidence="22">The sequence shown here is derived from an EMBL/GenBank/DDBJ whole genome shotgun (WGS) entry which is preliminary data.</text>
</comment>
<evidence type="ECO:0000256" key="6">
    <source>
        <dbReference type="ARBA" id="ARBA00012518"/>
    </source>
</evidence>
<keyword evidence="17 20" id="KW-0961">Cell wall biogenesis/degradation</keyword>
<keyword evidence="10 20" id="KW-0285">Flavoprotein</keyword>
<dbReference type="GO" id="GO:0071949">
    <property type="term" value="F:FAD binding"/>
    <property type="evidence" value="ECO:0007669"/>
    <property type="project" value="InterPro"/>
</dbReference>
<evidence type="ECO:0000256" key="12">
    <source>
        <dbReference type="ARBA" id="ARBA00022857"/>
    </source>
</evidence>
<comment type="function">
    <text evidence="2 20">Cell wall formation.</text>
</comment>
<name>A0A370CII1_9COXI</name>
<dbReference type="SUPFAM" id="SSF56194">
    <property type="entry name" value="Uridine diphospho-N-Acetylenolpyruvylglucosamine reductase, MurB, C-terminal domain"/>
    <property type="match status" value="1"/>
</dbReference>
<keyword evidence="8 20" id="KW-0963">Cytoplasm</keyword>
<comment type="cofactor">
    <cofactor evidence="1 20">
        <name>FAD</name>
        <dbReference type="ChEBI" id="CHEBI:57692"/>
    </cofactor>
</comment>
<dbReference type="InterPro" id="IPR016169">
    <property type="entry name" value="FAD-bd_PCMH_sub2"/>
</dbReference>
<dbReference type="InterPro" id="IPR003170">
    <property type="entry name" value="MurB"/>
</dbReference>
<evidence type="ECO:0000256" key="2">
    <source>
        <dbReference type="ARBA" id="ARBA00003921"/>
    </source>
</evidence>
<dbReference type="NCBIfam" id="TIGR00179">
    <property type="entry name" value="murB"/>
    <property type="match status" value="1"/>
</dbReference>
<dbReference type="InterPro" id="IPR016167">
    <property type="entry name" value="FAD-bd_PCMH_sub1"/>
</dbReference>
<reference evidence="22 23" key="2">
    <citation type="journal article" date="2018" name="J. Invertebr. Pathol.">
        <title>'Candidatus Aquirickettsiella gammari' (Gammaproteobacteria: Legionellales: Coxiellaceae): A bacterial pathogen of the freshwater crustacean Gammarus fossarum (Malacostraca: Amphipoda).</title>
        <authorList>
            <person name="Bojko J."/>
            <person name="Dunn A.M."/>
            <person name="Stebbing P.D."/>
            <person name="van Aerle R."/>
            <person name="Bacela-Spychalska K."/>
            <person name="Bean T.P."/>
            <person name="Urrutia A."/>
            <person name="Stentiford G.D."/>
        </authorList>
    </citation>
    <scope>NUCLEOTIDE SEQUENCE [LARGE SCALE GENOMIC DNA]</scope>
    <source>
        <strain evidence="22">RA15029</strain>
    </source>
</reference>
<evidence type="ECO:0000313" key="23">
    <source>
        <dbReference type="Proteomes" id="UP000226429"/>
    </source>
</evidence>
<dbReference type="HAMAP" id="MF_00037">
    <property type="entry name" value="MurB"/>
    <property type="match status" value="1"/>
</dbReference>
<dbReference type="EMBL" id="NMOS02000012">
    <property type="protein sequence ID" value="RDH40254.1"/>
    <property type="molecule type" value="Genomic_DNA"/>
</dbReference>
<dbReference type="GO" id="GO:0051301">
    <property type="term" value="P:cell division"/>
    <property type="evidence" value="ECO:0007669"/>
    <property type="project" value="UniProtKB-KW"/>
</dbReference>
<evidence type="ECO:0000256" key="16">
    <source>
        <dbReference type="ARBA" id="ARBA00023306"/>
    </source>
</evidence>
<evidence type="ECO:0000256" key="17">
    <source>
        <dbReference type="ARBA" id="ARBA00023316"/>
    </source>
</evidence>
<comment type="pathway">
    <text evidence="4 20">Cell wall biogenesis; peptidoglycan biosynthesis.</text>
</comment>
<evidence type="ECO:0000256" key="9">
    <source>
        <dbReference type="ARBA" id="ARBA00022618"/>
    </source>
</evidence>
<keyword evidence="11 20" id="KW-0274">FAD</keyword>